<dbReference type="RefSeq" id="WP_193122278.1">
    <property type="nucleotide sequence ID" value="NZ_JADBGI010000010.1"/>
</dbReference>
<evidence type="ECO:0000313" key="5">
    <source>
        <dbReference type="EMBL" id="MBE2999647.1"/>
    </source>
</evidence>
<name>A0ABR9P726_9ACTN</name>
<evidence type="ECO:0000256" key="3">
    <source>
        <dbReference type="ARBA" id="ARBA00022729"/>
    </source>
</evidence>
<dbReference type="EMBL" id="JADBGI010000010">
    <property type="protein sequence ID" value="MBE2999647.1"/>
    <property type="molecule type" value="Genomic_DNA"/>
</dbReference>
<dbReference type="InterPro" id="IPR050490">
    <property type="entry name" value="Bact_solute-bd_prot1"/>
</dbReference>
<gene>
    <name evidence="5" type="ORF">IDM40_13145</name>
</gene>
<dbReference type="Proteomes" id="UP000806528">
    <property type="component" value="Unassembled WGS sequence"/>
</dbReference>
<reference evidence="5 6" key="1">
    <citation type="submission" date="2020-09" db="EMBL/GenBank/DDBJ databases">
        <title>Diversity and distribution of actinomycetes associated with coral in the coast of Hainan.</title>
        <authorList>
            <person name="Li F."/>
        </authorList>
    </citation>
    <scope>NUCLEOTIDE SEQUENCE [LARGE SCALE GENOMIC DNA]</scope>
    <source>
        <strain evidence="5 6">HNM0947</strain>
    </source>
</reference>
<feature type="signal peptide" evidence="4">
    <location>
        <begin position="1"/>
        <end position="28"/>
    </location>
</feature>
<proteinExistence type="inferred from homology"/>
<dbReference type="SUPFAM" id="SSF53850">
    <property type="entry name" value="Periplasmic binding protein-like II"/>
    <property type="match status" value="1"/>
</dbReference>
<comment type="similarity">
    <text evidence="1">Belongs to the bacterial solute-binding protein 1 family.</text>
</comment>
<keyword evidence="6" id="KW-1185">Reference proteome</keyword>
<dbReference type="Gene3D" id="3.40.190.10">
    <property type="entry name" value="Periplasmic binding protein-like II"/>
    <property type="match status" value="2"/>
</dbReference>
<comment type="caution">
    <text evidence="5">The sequence shown here is derived from an EMBL/GenBank/DDBJ whole genome shotgun (WGS) entry which is preliminary data.</text>
</comment>
<evidence type="ECO:0000256" key="1">
    <source>
        <dbReference type="ARBA" id="ARBA00008520"/>
    </source>
</evidence>
<evidence type="ECO:0000256" key="2">
    <source>
        <dbReference type="ARBA" id="ARBA00022448"/>
    </source>
</evidence>
<dbReference type="PROSITE" id="PS51257">
    <property type="entry name" value="PROKAR_LIPOPROTEIN"/>
    <property type="match status" value="1"/>
</dbReference>
<dbReference type="PANTHER" id="PTHR43649">
    <property type="entry name" value="ARABINOSE-BINDING PROTEIN-RELATED"/>
    <property type="match status" value="1"/>
</dbReference>
<dbReference type="Pfam" id="PF01547">
    <property type="entry name" value="SBP_bac_1"/>
    <property type="match status" value="1"/>
</dbReference>
<accession>A0ABR9P726</accession>
<sequence>MRSPRADRPPRTGLPKAALALVVTTVLAGCATDHDDPVAGQSTDVPDEPVTITWQAAPFGNRGDDARVWLVEEFERLHPTIEVEVVSAPTNVDTNRAGLSTQIMGGSSTPDIYNGDVAWSAQMADAGLALPVDEYLPDDYFDGFDPAVVEAASYEGRTYGIPLTLDQAFLYYRTDLLEEHGLEPPTTWEVVAEQSRLLIDEGEVDHGIAYQGAAYEGLTAVTNEFVAAAGGGILDDALESPAIDDAPAHEAVEFMHGLGEEGLAPAGVSTFEEPESLQSFTNGQSAFLRNWAYAHATAEDPGMSEIAGDVGVTAMPAFEGQDTRASSVGGWNVYMNPHTENLGASLAFLTWITSPEIQAEMAERSSTVPTLDSVRESEEIRALSPVIAAAPDNDLVSRPTSTPHYTQVSQAVFSNVNAVLSGTEETGDALGEARGAVQSALDGRSL</sequence>
<keyword evidence="3 4" id="KW-0732">Signal</keyword>
<protein>
    <submittedName>
        <fullName evidence="5">ABC transporter substrate-binding protein</fullName>
    </submittedName>
</protein>
<evidence type="ECO:0000256" key="4">
    <source>
        <dbReference type="SAM" id="SignalP"/>
    </source>
</evidence>
<feature type="chain" id="PRO_5046344809" evidence="4">
    <location>
        <begin position="29"/>
        <end position="446"/>
    </location>
</feature>
<keyword evidence="2" id="KW-0813">Transport</keyword>
<organism evidence="5 6">
    <name type="scientific">Nocardiopsis coralli</name>
    <dbReference type="NCBI Taxonomy" id="2772213"/>
    <lineage>
        <taxon>Bacteria</taxon>
        <taxon>Bacillati</taxon>
        <taxon>Actinomycetota</taxon>
        <taxon>Actinomycetes</taxon>
        <taxon>Streptosporangiales</taxon>
        <taxon>Nocardiopsidaceae</taxon>
        <taxon>Nocardiopsis</taxon>
    </lineage>
</organism>
<evidence type="ECO:0000313" key="6">
    <source>
        <dbReference type="Proteomes" id="UP000806528"/>
    </source>
</evidence>
<dbReference type="InterPro" id="IPR006059">
    <property type="entry name" value="SBP"/>
</dbReference>
<dbReference type="PANTHER" id="PTHR43649:SF34">
    <property type="entry name" value="ABC TRANSPORTER PERIPLASMIC-BINDING PROTEIN YCJN-RELATED"/>
    <property type="match status" value="1"/>
</dbReference>
<dbReference type="CDD" id="cd14750">
    <property type="entry name" value="PBP2_TMBP"/>
    <property type="match status" value="1"/>
</dbReference>